<dbReference type="AlphaFoldDB" id="A0A1D1VM00"/>
<organism evidence="2 3">
    <name type="scientific">Ramazzottius varieornatus</name>
    <name type="common">Water bear</name>
    <name type="synonym">Tardigrade</name>
    <dbReference type="NCBI Taxonomy" id="947166"/>
    <lineage>
        <taxon>Eukaryota</taxon>
        <taxon>Metazoa</taxon>
        <taxon>Ecdysozoa</taxon>
        <taxon>Tardigrada</taxon>
        <taxon>Eutardigrada</taxon>
        <taxon>Parachela</taxon>
        <taxon>Hypsibioidea</taxon>
        <taxon>Ramazzottiidae</taxon>
        <taxon>Ramazzottius</taxon>
    </lineage>
</organism>
<evidence type="ECO:0000313" key="2">
    <source>
        <dbReference type="EMBL" id="GAV02640.1"/>
    </source>
</evidence>
<dbReference type="Proteomes" id="UP000186922">
    <property type="component" value="Unassembled WGS sequence"/>
</dbReference>
<evidence type="ECO:0000256" key="1">
    <source>
        <dbReference type="SAM" id="MobiDB-lite"/>
    </source>
</evidence>
<feature type="region of interest" description="Disordered" evidence="1">
    <location>
        <begin position="85"/>
        <end position="104"/>
    </location>
</feature>
<accession>A0A1D1VM00</accession>
<evidence type="ECO:0000313" key="3">
    <source>
        <dbReference type="Proteomes" id="UP000186922"/>
    </source>
</evidence>
<keyword evidence="3" id="KW-1185">Reference proteome</keyword>
<reference evidence="2 3" key="1">
    <citation type="journal article" date="2016" name="Nat. Commun.">
        <title>Extremotolerant tardigrade genome and improved radiotolerance of human cultured cells by tardigrade-unique protein.</title>
        <authorList>
            <person name="Hashimoto T."/>
            <person name="Horikawa D.D."/>
            <person name="Saito Y."/>
            <person name="Kuwahara H."/>
            <person name="Kozuka-Hata H."/>
            <person name="Shin-I T."/>
            <person name="Minakuchi Y."/>
            <person name="Ohishi K."/>
            <person name="Motoyama A."/>
            <person name="Aizu T."/>
            <person name="Enomoto A."/>
            <person name="Kondo K."/>
            <person name="Tanaka S."/>
            <person name="Hara Y."/>
            <person name="Koshikawa S."/>
            <person name="Sagara H."/>
            <person name="Miura T."/>
            <person name="Yokobori S."/>
            <person name="Miyagawa K."/>
            <person name="Suzuki Y."/>
            <person name="Kubo T."/>
            <person name="Oyama M."/>
            <person name="Kohara Y."/>
            <person name="Fujiyama A."/>
            <person name="Arakawa K."/>
            <person name="Katayama T."/>
            <person name="Toyoda A."/>
            <person name="Kunieda T."/>
        </authorList>
    </citation>
    <scope>NUCLEOTIDE SEQUENCE [LARGE SCALE GENOMIC DNA]</scope>
    <source>
        <strain evidence="2 3">YOKOZUNA-1</strain>
    </source>
</reference>
<protein>
    <submittedName>
        <fullName evidence="2">Uncharacterized protein</fullName>
    </submittedName>
</protein>
<sequence>MPGLTAGLQMGLPLGLPLGLPMGPPLGIPLMGALATTRLTYDEWRTIAGAVTPQQQAVPVHTQQPSPPNAQQADVMETYVNAGRPDVKMGFRSNGPPYKPFDRNRLGDRAPFHYTMPAV</sequence>
<dbReference type="EMBL" id="BDGG01000008">
    <property type="protein sequence ID" value="GAV02640.1"/>
    <property type="molecule type" value="Genomic_DNA"/>
</dbReference>
<name>A0A1D1VM00_RAMVA</name>
<proteinExistence type="predicted"/>
<gene>
    <name evidence="2" type="primary">RvY_13179-1</name>
    <name evidence="2" type="synonym">RvY_13179.1</name>
    <name evidence="2" type="ORF">RvY_13179</name>
</gene>
<comment type="caution">
    <text evidence="2">The sequence shown here is derived from an EMBL/GenBank/DDBJ whole genome shotgun (WGS) entry which is preliminary data.</text>
</comment>